<gene>
    <name evidence="1" type="ORF">BRAPAZ1V2_A05P15140.2</name>
</gene>
<reference evidence="1 2" key="1">
    <citation type="submission" date="2021-07" db="EMBL/GenBank/DDBJ databases">
        <authorList>
            <consortium name="Genoscope - CEA"/>
            <person name="William W."/>
        </authorList>
    </citation>
    <scope>NUCLEOTIDE SEQUENCE [LARGE SCALE GENOMIC DNA]</scope>
</reference>
<protein>
    <submittedName>
        <fullName evidence="1">Uncharacterized protein</fullName>
    </submittedName>
</protein>
<accession>A0A8D9GAA7</accession>
<name>A0A8D9GAA7_BRACM</name>
<evidence type="ECO:0000313" key="1">
    <source>
        <dbReference type="EMBL" id="CAG7874993.1"/>
    </source>
</evidence>
<organism evidence="1 2">
    <name type="scientific">Brassica campestris</name>
    <name type="common">Field mustard</name>
    <dbReference type="NCBI Taxonomy" id="3711"/>
    <lineage>
        <taxon>Eukaryota</taxon>
        <taxon>Viridiplantae</taxon>
        <taxon>Streptophyta</taxon>
        <taxon>Embryophyta</taxon>
        <taxon>Tracheophyta</taxon>
        <taxon>Spermatophyta</taxon>
        <taxon>Magnoliopsida</taxon>
        <taxon>eudicotyledons</taxon>
        <taxon>Gunneridae</taxon>
        <taxon>Pentapetalae</taxon>
        <taxon>rosids</taxon>
        <taxon>malvids</taxon>
        <taxon>Brassicales</taxon>
        <taxon>Brassicaceae</taxon>
        <taxon>Brassiceae</taxon>
        <taxon>Brassica</taxon>
    </lineage>
</organism>
<proteinExistence type="predicted"/>
<dbReference type="EMBL" id="LS974621">
    <property type="protein sequence ID" value="CAG7874993.1"/>
    <property type="molecule type" value="Genomic_DNA"/>
</dbReference>
<evidence type="ECO:0000313" key="2">
    <source>
        <dbReference type="Proteomes" id="UP000694005"/>
    </source>
</evidence>
<dbReference type="Proteomes" id="UP000694005">
    <property type="component" value="Chromosome A05"/>
</dbReference>
<dbReference type="Gramene" id="A05p15140.2_BraZ1">
    <property type="protein sequence ID" value="A05p15140.2_BraZ1.CDS.1"/>
    <property type="gene ID" value="A05g15140.2_BraZ1"/>
</dbReference>
<dbReference type="AlphaFoldDB" id="A0A8D9GAA7"/>
<sequence length="36" mass="4077">MDLEINDALAMKICRDTSINSRDGWRSSPACKFTET</sequence>